<dbReference type="AlphaFoldDB" id="L0KWY7"/>
<evidence type="ECO:0000313" key="4">
    <source>
        <dbReference type="EMBL" id="AGB48484.1"/>
    </source>
</evidence>
<dbReference type="OrthoDB" id="147673at2157"/>
<dbReference type="InterPro" id="IPR010674">
    <property type="entry name" value="NOG1_Rossman_fold_dom"/>
</dbReference>
<protein>
    <submittedName>
        <fullName evidence="4">Putative GTPase</fullName>
    </submittedName>
</protein>
<dbReference type="PROSITE" id="PS51710">
    <property type="entry name" value="G_OBG"/>
    <property type="match status" value="1"/>
</dbReference>
<evidence type="ECO:0000256" key="1">
    <source>
        <dbReference type="ARBA" id="ARBA00022741"/>
    </source>
</evidence>
<dbReference type="CDD" id="cd01897">
    <property type="entry name" value="NOG"/>
    <property type="match status" value="1"/>
</dbReference>
<keyword evidence="5" id="KW-1185">Reference proteome</keyword>
<feature type="domain" description="OBG-type G" evidence="3">
    <location>
        <begin position="160"/>
        <end position="325"/>
    </location>
</feature>
<sequence>MIFEKIPTIRTSDELIDKAFRRGVRAATGKKSSSRASFLDSQESMLLTSANILTDNLANISKKFPNFDELSGFYYELADILVGVDRLRTSLSRVAWTSEKIHDLTREYVGRMRGSPTPENLRKQCFGRMGSLMDSISKELLLLNEARNILRKLPDVHEEPTIVVAGYPNTGKSSFVTAATKATPEVASYPFTTKGILIGHFSIGDQRYQVIDTPGLLDRPMSERNDIELQAITALKHLDAVVLFLIDASENCGYTIEEQKNLLQEVRTQFDLPILVVSNKSDLPHFQDLEFTDMSMSTSTGEGIEEVLTTLIEMITEKKSDRIVV</sequence>
<dbReference type="InterPro" id="IPR006073">
    <property type="entry name" value="GTP-bd"/>
</dbReference>
<dbReference type="SUPFAM" id="SSF52540">
    <property type="entry name" value="P-loop containing nucleoside triphosphate hydrolases"/>
    <property type="match status" value="1"/>
</dbReference>
<evidence type="ECO:0000256" key="2">
    <source>
        <dbReference type="ARBA" id="ARBA00023134"/>
    </source>
</evidence>
<proteinExistence type="predicted"/>
<dbReference type="Proteomes" id="UP000010866">
    <property type="component" value="Chromosome"/>
</dbReference>
<organism evidence="4 5">
    <name type="scientific">Methanomethylovorans hollandica (strain DSM 15978 / NBRC 107637 / DMS1)</name>
    <dbReference type="NCBI Taxonomy" id="867904"/>
    <lineage>
        <taxon>Archaea</taxon>
        <taxon>Methanobacteriati</taxon>
        <taxon>Methanobacteriota</taxon>
        <taxon>Stenosarchaea group</taxon>
        <taxon>Methanomicrobia</taxon>
        <taxon>Methanosarcinales</taxon>
        <taxon>Methanosarcinaceae</taxon>
        <taxon>Methanomethylovorans</taxon>
    </lineage>
</organism>
<dbReference type="GeneID" id="14408139"/>
<dbReference type="HOGENOM" id="CLU_011784_0_0_2"/>
<gene>
    <name evidence="4" type="ordered locus">Metho_0197</name>
</gene>
<dbReference type="PRINTS" id="PR00326">
    <property type="entry name" value="GTP1OBG"/>
</dbReference>
<evidence type="ECO:0000313" key="5">
    <source>
        <dbReference type="Proteomes" id="UP000010866"/>
    </source>
</evidence>
<dbReference type="GO" id="GO:0005525">
    <property type="term" value="F:GTP binding"/>
    <property type="evidence" value="ECO:0007669"/>
    <property type="project" value="UniProtKB-KW"/>
</dbReference>
<keyword evidence="1" id="KW-0547">Nucleotide-binding</keyword>
<dbReference type="RefSeq" id="WP_015323653.1">
    <property type="nucleotide sequence ID" value="NC_019977.1"/>
</dbReference>
<dbReference type="STRING" id="867904.Metho_0197"/>
<dbReference type="EMBL" id="CP003362">
    <property type="protein sequence ID" value="AGB48484.1"/>
    <property type="molecule type" value="Genomic_DNA"/>
</dbReference>
<dbReference type="InterPro" id="IPR041623">
    <property type="entry name" value="NOG1_N"/>
</dbReference>
<dbReference type="Gene3D" id="3.40.50.300">
    <property type="entry name" value="P-loop containing nucleotide triphosphate hydrolases"/>
    <property type="match status" value="1"/>
</dbReference>
<dbReference type="PANTHER" id="PTHR45759">
    <property type="entry name" value="NUCLEOLAR GTP-BINDING PROTEIN 1"/>
    <property type="match status" value="1"/>
</dbReference>
<dbReference type="Pfam" id="PF06858">
    <property type="entry name" value="NOG1"/>
    <property type="match status" value="1"/>
</dbReference>
<dbReference type="Pfam" id="PF17835">
    <property type="entry name" value="NOG1_N"/>
    <property type="match status" value="1"/>
</dbReference>
<accession>L0KWY7</accession>
<dbReference type="InterPro" id="IPR027417">
    <property type="entry name" value="P-loop_NTPase"/>
</dbReference>
<keyword evidence="2" id="KW-0342">GTP-binding</keyword>
<dbReference type="KEGG" id="mhz:Metho_0197"/>
<evidence type="ECO:0000259" key="3">
    <source>
        <dbReference type="PROSITE" id="PS51710"/>
    </source>
</evidence>
<dbReference type="Gene3D" id="1.20.120.1190">
    <property type="match status" value="1"/>
</dbReference>
<name>L0KWY7_METHD</name>
<reference evidence="5" key="1">
    <citation type="submission" date="2012-02" db="EMBL/GenBank/DDBJ databases">
        <title>Complete sequence of chromosome of Methanomethylovorans hollandica DSM 15978.</title>
        <authorList>
            <person name="Lucas S."/>
            <person name="Copeland A."/>
            <person name="Lapidus A."/>
            <person name="Glavina del Rio T."/>
            <person name="Dalin E."/>
            <person name="Tice H."/>
            <person name="Bruce D."/>
            <person name="Goodwin L."/>
            <person name="Pitluck S."/>
            <person name="Peters L."/>
            <person name="Mikhailova N."/>
            <person name="Held B."/>
            <person name="Kyrpides N."/>
            <person name="Mavromatis K."/>
            <person name="Ivanova N."/>
            <person name="Brettin T."/>
            <person name="Detter J.C."/>
            <person name="Han C."/>
            <person name="Larimer F."/>
            <person name="Land M."/>
            <person name="Hauser L."/>
            <person name="Markowitz V."/>
            <person name="Cheng J.-F."/>
            <person name="Hugenholtz P."/>
            <person name="Woyke T."/>
            <person name="Wu D."/>
            <person name="Spring S."/>
            <person name="Schroeder M."/>
            <person name="Brambilla E."/>
            <person name="Klenk H.-P."/>
            <person name="Eisen J.A."/>
        </authorList>
    </citation>
    <scope>NUCLEOTIDE SEQUENCE [LARGE SCALE GENOMIC DNA]</scope>
    <source>
        <strain evidence="5">DSM 15978 / NBRC 107637 / DMS1</strain>
    </source>
</reference>
<dbReference type="InterPro" id="IPR031167">
    <property type="entry name" value="G_OBG"/>
</dbReference>